<dbReference type="EMBL" id="JMSN01000083">
    <property type="protein sequence ID" value="KDN41142.1"/>
    <property type="molecule type" value="Genomic_DNA"/>
</dbReference>
<sequence length="796" mass="87431">MEGNNEDTWLDNLISDGLRQQELQLQQPHDSPVTAFVNPAMGDQAFPDTFDMRSNSTKTTFPNSSVSSQTWQAPTTNPSSSELPTSFAFDFSMLMTAPQPPVMTTPPTNSATTQFSDAKKDYDALMSFLFDPTDAQDMMDLMLASQALDDFSPESNESIPITSYSGQQPVLKYNGDFQSQPQLQQSWAPLSAPAPQTTPLWDAQSQQAHMFPTQKPLAPAMPDNSSVTGATVLFGHSAYMSFDVNGKGTVTSGAAGEQASRAGGSSPKRKAQALEQESSLAGSRTVPDQVYEERLAERRGITGRIAGKSVVEVSIKCGEPTCNNIDKIVILANALFHHSDSPKQVSEDYRITAKCRPCQLMDKPSPGASFSPSREAGITKPGWGRRVFQKCDVCEQALGEVIIEAVVSSPEGSTDSSSSAPSGASSGGLDEKQRIPVEAICAACDVAFAWCTQCGGGGAYRTGKWRPKQLFPPGRKTCRLRTIRLSGTPSVEIFDIGVPNEPVPRDVIDGCQEVFETKFLFRYAKPQYLRHNITFEKLVQLMGDYWSWIEQRLMATADTLPDDMRRVMGIMRGPFTVAGKGKVATSGVLSYQVMEWKPLDRTICLVGSGIALTGLSSARWMLLHGRSITYRIFLLCHEPPDQHPDDASYIEPSVPEPLVQHPTRLYRLELISNPERRRYFLTNGWRESGRTKFDEASASSAKAWLRYDQATRLQLDMGLASSFPQQVPDGSLYTGGRNQNDLVELEFPFDYGTGVPDAIATMVRVSKAKTIMRPLRGDEQSNHPNYPCVKIGPQEA</sequence>
<dbReference type="RefSeq" id="XP_013241611.1">
    <property type="nucleotide sequence ID" value="XM_013386157.1"/>
</dbReference>
<feature type="region of interest" description="Disordered" evidence="1">
    <location>
        <begin position="776"/>
        <end position="796"/>
    </location>
</feature>
<keyword evidence="3" id="KW-1185">Reference proteome</keyword>
<dbReference type="AlphaFoldDB" id="A0A066VHC6"/>
<dbReference type="OrthoDB" id="2129662at2759"/>
<name>A0A066VHC6_TILAU</name>
<evidence type="ECO:0000256" key="1">
    <source>
        <dbReference type="SAM" id="MobiDB-lite"/>
    </source>
</evidence>
<evidence type="ECO:0000313" key="2">
    <source>
        <dbReference type="EMBL" id="KDN41142.1"/>
    </source>
</evidence>
<feature type="region of interest" description="Disordered" evidence="1">
    <location>
        <begin position="253"/>
        <end position="286"/>
    </location>
</feature>
<gene>
    <name evidence="2" type="ORF">K437DRAFT_179760</name>
</gene>
<feature type="compositionally biased region" description="Low complexity" evidence="1">
    <location>
        <begin position="409"/>
        <end position="428"/>
    </location>
</feature>
<proteinExistence type="predicted"/>
<feature type="region of interest" description="Disordered" evidence="1">
    <location>
        <begin position="409"/>
        <end position="430"/>
    </location>
</feature>
<dbReference type="GeneID" id="25261893"/>
<accession>A0A066VHC6</accession>
<comment type="caution">
    <text evidence="2">The sequence shown here is derived from an EMBL/GenBank/DDBJ whole genome shotgun (WGS) entry which is preliminary data.</text>
</comment>
<protein>
    <submittedName>
        <fullName evidence="2">Uncharacterized protein</fullName>
    </submittedName>
</protein>
<dbReference type="STRING" id="1037660.A0A066VHC6"/>
<dbReference type="Proteomes" id="UP000027361">
    <property type="component" value="Unassembled WGS sequence"/>
</dbReference>
<organism evidence="2 3">
    <name type="scientific">Tilletiaria anomala (strain ATCC 24038 / CBS 436.72 / UBC 951)</name>
    <dbReference type="NCBI Taxonomy" id="1037660"/>
    <lineage>
        <taxon>Eukaryota</taxon>
        <taxon>Fungi</taxon>
        <taxon>Dikarya</taxon>
        <taxon>Basidiomycota</taxon>
        <taxon>Ustilaginomycotina</taxon>
        <taxon>Exobasidiomycetes</taxon>
        <taxon>Georgefischeriales</taxon>
        <taxon>Tilletiariaceae</taxon>
        <taxon>Tilletiaria</taxon>
    </lineage>
</organism>
<reference evidence="2 3" key="1">
    <citation type="submission" date="2014-05" db="EMBL/GenBank/DDBJ databases">
        <title>Draft genome sequence of a rare smut relative, Tilletiaria anomala UBC 951.</title>
        <authorList>
            <consortium name="DOE Joint Genome Institute"/>
            <person name="Toome M."/>
            <person name="Kuo A."/>
            <person name="Henrissat B."/>
            <person name="Lipzen A."/>
            <person name="Tritt A."/>
            <person name="Yoshinaga Y."/>
            <person name="Zane M."/>
            <person name="Barry K."/>
            <person name="Grigoriev I.V."/>
            <person name="Spatafora J.W."/>
            <person name="Aimea M.C."/>
        </authorList>
    </citation>
    <scope>NUCLEOTIDE SEQUENCE [LARGE SCALE GENOMIC DNA]</scope>
    <source>
        <strain evidence="2 3">UBC 951</strain>
    </source>
</reference>
<evidence type="ECO:0000313" key="3">
    <source>
        <dbReference type="Proteomes" id="UP000027361"/>
    </source>
</evidence>
<dbReference type="InParanoid" id="A0A066VHC6"/>
<feature type="region of interest" description="Disordered" evidence="1">
    <location>
        <begin position="54"/>
        <end position="82"/>
    </location>
</feature>
<dbReference type="HOGENOM" id="CLU_353073_0_0_1"/>